<organism evidence="2 3">
    <name type="scientific">Aldrovandia affinis</name>
    <dbReference type="NCBI Taxonomy" id="143900"/>
    <lineage>
        <taxon>Eukaryota</taxon>
        <taxon>Metazoa</taxon>
        <taxon>Chordata</taxon>
        <taxon>Craniata</taxon>
        <taxon>Vertebrata</taxon>
        <taxon>Euteleostomi</taxon>
        <taxon>Actinopterygii</taxon>
        <taxon>Neopterygii</taxon>
        <taxon>Teleostei</taxon>
        <taxon>Notacanthiformes</taxon>
        <taxon>Halosauridae</taxon>
        <taxon>Aldrovandia</taxon>
    </lineage>
</organism>
<feature type="region of interest" description="Disordered" evidence="1">
    <location>
        <begin position="1"/>
        <end position="20"/>
    </location>
</feature>
<protein>
    <submittedName>
        <fullName evidence="2">Uncharacterized protein</fullName>
    </submittedName>
</protein>
<dbReference type="EMBL" id="JAINUG010000022">
    <property type="protein sequence ID" value="KAJ8411637.1"/>
    <property type="molecule type" value="Genomic_DNA"/>
</dbReference>
<dbReference type="Proteomes" id="UP001221898">
    <property type="component" value="Unassembled WGS sequence"/>
</dbReference>
<evidence type="ECO:0000313" key="3">
    <source>
        <dbReference type="Proteomes" id="UP001221898"/>
    </source>
</evidence>
<feature type="compositionally biased region" description="Polar residues" evidence="1">
    <location>
        <begin position="1"/>
        <end position="14"/>
    </location>
</feature>
<keyword evidence="3" id="KW-1185">Reference proteome</keyword>
<evidence type="ECO:0000313" key="2">
    <source>
        <dbReference type="EMBL" id="KAJ8411637.1"/>
    </source>
</evidence>
<gene>
    <name evidence="2" type="ORF">AAFF_G00164450</name>
</gene>
<accession>A0AAD7T0P7</accession>
<dbReference type="AlphaFoldDB" id="A0AAD7T0P7"/>
<name>A0AAD7T0P7_9TELE</name>
<proteinExistence type="predicted"/>
<reference evidence="2" key="1">
    <citation type="journal article" date="2023" name="Science">
        <title>Genome structures resolve the early diversification of teleost fishes.</title>
        <authorList>
            <person name="Parey E."/>
            <person name="Louis A."/>
            <person name="Montfort J."/>
            <person name="Bouchez O."/>
            <person name="Roques C."/>
            <person name="Iampietro C."/>
            <person name="Lluch J."/>
            <person name="Castinel A."/>
            <person name="Donnadieu C."/>
            <person name="Desvignes T."/>
            <person name="Floi Bucao C."/>
            <person name="Jouanno E."/>
            <person name="Wen M."/>
            <person name="Mejri S."/>
            <person name="Dirks R."/>
            <person name="Jansen H."/>
            <person name="Henkel C."/>
            <person name="Chen W.J."/>
            <person name="Zahm M."/>
            <person name="Cabau C."/>
            <person name="Klopp C."/>
            <person name="Thompson A.W."/>
            <person name="Robinson-Rechavi M."/>
            <person name="Braasch I."/>
            <person name="Lecointre G."/>
            <person name="Bobe J."/>
            <person name="Postlethwait J.H."/>
            <person name="Berthelot C."/>
            <person name="Roest Crollius H."/>
            <person name="Guiguen Y."/>
        </authorList>
    </citation>
    <scope>NUCLEOTIDE SEQUENCE</scope>
    <source>
        <strain evidence="2">NC1722</strain>
    </source>
</reference>
<sequence>MTPTLPRLSNSNPSFPRKRPTAPLVLARQAVGPSLVTCVTTSSPAVTAQLSGNTAVEDLTVSPRADFPPRLLEDAVHHTSLTMPPRPPPSTYSKLVGFYKAERSLPRFHTTPQFPDFMAFTTGTWVAPAKAILPLSCFSPFITMMVRRVCDGHVQVYLAPDSVVWATWHPLPPKREAEMKLLRRSMPLTTWCSWECPFFKKHS</sequence>
<evidence type="ECO:0000256" key="1">
    <source>
        <dbReference type="SAM" id="MobiDB-lite"/>
    </source>
</evidence>
<comment type="caution">
    <text evidence="2">The sequence shown here is derived from an EMBL/GenBank/DDBJ whole genome shotgun (WGS) entry which is preliminary data.</text>
</comment>